<evidence type="ECO:0000313" key="2">
    <source>
        <dbReference type="Proteomes" id="UP001235939"/>
    </source>
</evidence>
<reference evidence="1 2" key="1">
    <citation type="submission" date="2022-01" db="EMBL/GenBank/DDBJ databases">
        <title>A chromosomal length assembly of Cordylochernes scorpioides.</title>
        <authorList>
            <person name="Zeh D."/>
            <person name="Zeh J."/>
        </authorList>
    </citation>
    <scope>NUCLEOTIDE SEQUENCE [LARGE SCALE GENOMIC DNA]</scope>
    <source>
        <strain evidence="1">IN4F17</strain>
        <tissue evidence="1">Whole Body</tissue>
    </source>
</reference>
<dbReference type="Proteomes" id="UP001235939">
    <property type="component" value="Chromosome 17"/>
</dbReference>
<sequence>MKLGAIFMIHKQRSNHLNWALRVLLGRKKKVCLDRSNGKSDAYCFFDYQGVVHCKLPTIIAELSNTKAPYIQRDIIAKCSNNKKLRHPTMIAKDNNNVNSEFYLQSLRRMKLKLKFRAMALITTGMAS</sequence>
<organism evidence="1 2">
    <name type="scientific">Cordylochernes scorpioides</name>
    <dbReference type="NCBI Taxonomy" id="51811"/>
    <lineage>
        <taxon>Eukaryota</taxon>
        <taxon>Metazoa</taxon>
        <taxon>Ecdysozoa</taxon>
        <taxon>Arthropoda</taxon>
        <taxon>Chelicerata</taxon>
        <taxon>Arachnida</taxon>
        <taxon>Pseudoscorpiones</taxon>
        <taxon>Cheliferoidea</taxon>
        <taxon>Chernetidae</taxon>
        <taxon>Cordylochernes</taxon>
    </lineage>
</organism>
<evidence type="ECO:0000313" key="1">
    <source>
        <dbReference type="EMBL" id="UYV79287.1"/>
    </source>
</evidence>
<gene>
    <name evidence="1" type="ORF">LAZ67_17001916</name>
</gene>
<name>A0ABY6LDQ3_9ARAC</name>
<protein>
    <submittedName>
        <fullName evidence="1">Uncharacterized protein</fullName>
    </submittedName>
</protein>
<dbReference type="EMBL" id="CP092879">
    <property type="protein sequence ID" value="UYV79287.1"/>
    <property type="molecule type" value="Genomic_DNA"/>
</dbReference>
<accession>A0ABY6LDQ3</accession>
<proteinExistence type="predicted"/>
<keyword evidence="2" id="KW-1185">Reference proteome</keyword>